<keyword evidence="6" id="KW-1185">Reference proteome</keyword>
<dbReference type="GO" id="GO:0007094">
    <property type="term" value="P:mitotic spindle assembly checkpoint signaling"/>
    <property type="evidence" value="ECO:0007669"/>
    <property type="project" value="TreeGrafter"/>
</dbReference>
<dbReference type="Pfam" id="PF24516">
    <property type="entry name" value="ARM_KNTC1_2nd"/>
    <property type="match status" value="1"/>
</dbReference>
<name>A0AAD9GTL3_9STRA</name>
<feature type="domain" description="RZZ complex subunit KNTC1/ROD C-terminal" evidence="2">
    <location>
        <begin position="1116"/>
        <end position="1629"/>
    </location>
</feature>
<comment type="caution">
    <text evidence="5">The sequence shown here is derived from an EMBL/GenBank/DDBJ whole genome shotgun (WGS) entry which is preliminary data.</text>
</comment>
<sequence length="1693" mass="192341">MLEKYIKLGSMRAVRILWGRHYDSTAVGSIGKLLQYLPTSLPVSAFASWIQSELIPTLIRHEQAEVSSTETNDPPVLIEVVLWLIERSEAAASKGDLDTAIRICDLLKIDDTRGSMDGGELSFYEFKLENSMNYAGEHGRGAFERIERLAEKLRHVKRLAVEHQFIISLSVFEDETPATIAMSMLDRVLDPESLQKEIEDHVRTYLEFSGIAVDPVLHDYVTELAESIQSPESAVEARILVLLDEIRNPDVRANATLALLRSVLPPYSPTLKNYANSCSQWKTERLEEIEEHVRLMEIQDMLTKYGIKQFDVADTKSASRLVSHILNQVSKPTALTDAMLLVDAYSDLHCDRAVARYTENLLSDLDATCEEVPDRVVKAMDALTEVKKRKELKAHLELYVALLEETIEFGVTLLEMEAEEMEVNEQGHENGQSFVLCMLKALVTAYLDELKTILEIMDTAPDSVVTYVESSDYLLSDKLLSDLQRICQIESDYRVLLSIKLLRDPEECEKKFKQLINPKILFEDDEDQEPLGIPVIYAGRGKGKKRAVASNGQGSLATKRQRTGQDIGLQSRSSESQQNDERTRLLFNLNRFASVVGIDAKVYQSFIAQSAATSGSILQAIRFSRDLYSRRSFNVPIGSARHPAEALKKIAISFSLYTSSHVKDIYDVAFTRNQKLLPAQVARVQAPIYTLELLRHALCMCEEESFDELLILLKNTMLVNEILQFTQHNSLAKSEQGQWELYPRWYRGDACALDSYEAMKLVTRFAIAEHKNLRREVEDRDTIASKRYVSFLVEQRADLLSLQALMAMQELPDDAASVVNTQMGKLLSTVFQSQEIDNYLALGLMLSMKQEDAFHAFRKQISRENVAKDFNRFQQLAFIGADAARAWQQIAFLHQCVELEGNARWWHYLNLLGIECDHKAFQNERRDLQYIRHLVPTLLTRSNYDFYTVLEFTRHYQIEDSFPSLVYTEALLLGDFPGYQDKIAGVIDEIHEQHLMKLLLKSVTKASGEDYDRLLFIFRLLLENTSYRERKEVERRMEVLKSLKAFAHQISGSKNGENRDKISFHELLAEPAEVLARVVTKENFSALIGFVDPLRLEPDQLHMLLLKNMTSDLKREGTTSLQFSAFEGILTCLSDTENRVTAAEWLAKNFPLGDDKLKALEFALKSAVSGQNGAGDPANTSFTGHEALTRLENKILRVKVEMLLRNATTKTSSLAEIINDKEQTNQLLVLVAEPKKLYLELYRRYALRFYTGSSDMLHEVAGSIGELLRLPQAQLRLELVRGWLVKDAVQIGKGDSNEAKEDPFELLEAEKLQQADDDFGKRILYVVTSSVKAGDEFGEQVLRYLVDFAKDSRPLAGVTYRAKMRALRVILRLGQLDHGALERFVATKYGIENSDPFFKELLEYTKHCTHLVTFEEHRVPYDMTFVLKSDKEVLTRSFLRRFSLKRPWVLRCTSQLMLDFDIDAPDLWEDILTSMLELGMLRSLAGILGPLSRKSFVRSLACARQVWEDVLTLPLIDLKNRHQPHETEELCFAGVPIVLARSVMERMVLLLERCPFLDQIDVPAFVVHLRDLAAIAQESHGLEIAREMGLHEFAVKCAMVIPKPLARFEALMRIIQSGAHSAVLQELLDISCFLDGECEESGELADNYRLIQVSFAEAAKREDHASILSTPFESGFIEYLAATGDIDFLLSLL</sequence>
<dbReference type="InterPro" id="IPR019527">
    <property type="entry name" value="RZZ-complex_KNTC1/ROD_C"/>
</dbReference>
<gene>
    <name evidence="5" type="ORF">P3T76_004301</name>
</gene>
<proteinExistence type="predicted"/>
<feature type="region of interest" description="Disordered" evidence="1">
    <location>
        <begin position="546"/>
        <end position="580"/>
    </location>
</feature>
<feature type="domain" description="KNTC1 second ARM-repeats" evidence="4">
    <location>
        <begin position="225"/>
        <end position="348"/>
    </location>
</feature>
<dbReference type="GO" id="GO:1990423">
    <property type="term" value="C:RZZ complex"/>
    <property type="evidence" value="ECO:0007669"/>
    <property type="project" value="TreeGrafter"/>
</dbReference>
<dbReference type="GO" id="GO:1903394">
    <property type="term" value="P:protein localization to kinetochore involved in kinetochore assembly"/>
    <property type="evidence" value="ECO:0007669"/>
    <property type="project" value="TreeGrafter"/>
</dbReference>
<evidence type="ECO:0000259" key="3">
    <source>
        <dbReference type="Pfam" id="PF24515"/>
    </source>
</evidence>
<dbReference type="InterPro" id="IPR052802">
    <property type="entry name" value="KNTC1"/>
</dbReference>
<dbReference type="Proteomes" id="UP001259832">
    <property type="component" value="Unassembled WGS sequence"/>
</dbReference>
<dbReference type="GO" id="GO:0000070">
    <property type="term" value="P:mitotic sister chromatid segregation"/>
    <property type="evidence" value="ECO:0007669"/>
    <property type="project" value="TreeGrafter"/>
</dbReference>
<dbReference type="GO" id="GO:0005737">
    <property type="term" value="C:cytoplasm"/>
    <property type="evidence" value="ECO:0007669"/>
    <property type="project" value="TreeGrafter"/>
</dbReference>
<dbReference type="Pfam" id="PF10493">
    <property type="entry name" value="Rod_C"/>
    <property type="match status" value="1"/>
</dbReference>
<organism evidence="5 6">
    <name type="scientific">Phytophthora citrophthora</name>
    <dbReference type="NCBI Taxonomy" id="4793"/>
    <lineage>
        <taxon>Eukaryota</taxon>
        <taxon>Sar</taxon>
        <taxon>Stramenopiles</taxon>
        <taxon>Oomycota</taxon>
        <taxon>Peronosporomycetes</taxon>
        <taxon>Peronosporales</taxon>
        <taxon>Peronosporaceae</taxon>
        <taxon>Phytophthora</taxon>
    </lineage>
</organism>
<feature type="domain" description="KNTC1 third ARM-repeats" evidence="3">
    <location>
        <begin position="823"/>
        <end position="1017"/>
    </location>
</feature>
<dbReference type="PANTHER" id="PTHR15688:SF1">
    <property type="entry name" value="KINETOCHORE-ASSOCIATED PROTEIN 1"/>
    <property type="match status" value="1"/>
</dbReference>
<evidence type="ECO:0000256" key="1">
    <source>
        <dbReference type="SAM" id="MobiDB-lite"/>
    </source>
</evidence>
<dbReference type="PANTHER" id="PTHR15688">
    <property type="entry name" value="KINETOCHORE-ASSOCIATED PROTEIN 1"/>
    <property type="match status" value="1"/>
</dbReference>
<dbReference type="GO" id="GO:0005828">
    <property type="term" value="C:kinetochore microtubule"/>
    <property type="evidence" value="ECO:0007669"/>
    <property type="project" value="TreeGrafter"/>
</dbReference>
<reference evidence="5" key="1">
    <citation type="submission" date="2023-08" db="EMBL/GenBank/DDBJ databases">
        <title>Reference Genome Resource for the Citrus Pathogen Phytophthora citrophthora.</title>
        <authorList>
            <person name="Moller H."/>
            <person name="Coetzee B."/>
            <person name="Rose L.J."/>
            <person name="Van Niekerk J.M."/>
        </authorList>
    </citation>
    <scope>NUCLEOTIDE SEQUENCE</scope>
    <source>
        <strain evidence="5">STE-U-9442</strain>
    </source>
</reference>
<dbReference type="Pfam" id="PF24515">
    <property type="entry name" value="ARM_KNTC1_3rd"/>
    <property type="match status" value="1"/>
</dbReference>
<dbReference type="EMBL" id="JASMQC010000006">
    <property type="protein sequence ID" value="KAK1944389.1"/>
    <property type="molecule type" value="Genomic_DNA"/>
</dbReference>
<evidence type="ECO:0000313" key="6">
    <source>
        <dbReference type="Proteomes" id="UP001259832"/>
    </source>
</evidence>
<evidence type="ECO:0000259" key="4">
    <source>
        <dbReference type="Pfam" id="PF24516"/>
    </source>
</evidence>
<accession>A0AAD9GTL3</accession>
<dbReference type="GO" id="GO:0031267">
    <property type="term" value="F:small GTPase binding"/>
    <property type="evidence" value="ECO:0007669"/>
    <property type="project" value="TreeGrafter"/>
</dbReference>
<protein>
    <submittedName>
        <fullName evidence="5">Kinetochore-associated protein 1</fullName>
    </submittedName>
</protein>
<dbReference type="InterPro" id="IPR055405">
    <property type="entry name" value="ARM_KNTC1_3rd"/>
</dbReference>
<feature type="compositionally biased region" description="Polar residues" evidence="1">
    <location>
        <begin position="568"/>
        <end position="577"/>
    </location>
</feature>
<evidence type="ECO:0000259" key="2">
    <source>
        <dbReference type="Pfam" id="PF10493"/>
    </source>
</evidence>
<evidence type="ECO:0000313" key="5">
    <source>
        <dbReference type="EMBL" id="KAK1944389.1"/>
    </source>
</evidence>
<dbReference type="InterPro" id="IPR055404">
    <property type="entry name" value="ARM_KNTC1_2nd"/>
</dbReference>